<dbReference type="InterPro" id="IPR006139">
    <property type="entry name" value="D-isomer_2_OHA_DH_cat_dom"/>
</dbReference>
<dbReference type="InterPro" id="IPR029753">
    <property type="entry name" value="D-isomer_DH_CS"/>
</dbReference>
<sequence length="322" mass="35284">MMKIFVTRKIPQVGLDLLKQAGHEVAVSEFDRPLTREELMQKVAAADAILSQLVDKIDGEVMDMAGKQLKVIANYAVGYDNLNLKDAESRHILVTNTPDVLTDAVADHAFALMMAAARRVVESDRFSRAGKYTGWQPFLLLGQDVHGKTMGIVGMGRIGSTLAARAAKGFGMKVLYTDQKDNAQLDSEIGSKRVELNELLKTADFISVHVPLLPETRHMFSSKQFEMMKKTAVFVNTSRGPVVDEQALLDALKKGDIFGAGIDVWEFEPKLTPGLAELENIVITPHTASATIEARDNMSRVAAENIIAVLKGEQPPNLVKIT</sequence>
<dbReference type="PROSITE" id="PS00065">
    <property type="entry name" value="D_2_HYDROXYACID_DH_1"/>
    <property type="match status" value="1"/>
</dbReference>
<dbReference type="GO" id="GO:0030267">
    <property type="term" value="F:glyoxylate reductase (NADPH) activity"/>
    <property type="evidence" value="ECO:0007669"/>
    <property type="project" value="TreeGrafter"/>
</dbReference>
<dbReference type="GO" id="GO:0051287">
    <property type="term" value="F:NAD binding"/>
    <property type="evidence" value="ECO:0007669"/>
    <property type="project" value="InterPro"/>
</dbReference>
<dbReference type="InterPro" id="IPR050223">
    <property type="entry name" value="D-isomer_2-hydroxyacid_DH"/>
</dbReference>
<evidence type="ECO:0000256" key="2">
    <source>
        <dbReference type="ARBA" id="ARBA00023002"/>
    </source>
</evidence>
<evidence type="ECO:0000256" key="1">
    <source>
        <dbReference type="ARBA" id="ARBA00005854"/>
    </source>
</evidence>
<gene>
    <name evidence="7" type="ORF">A3B10_03195</name>
</gene>
<protein>
    <submittedName>
        <fullName evidence="7">D-glycerate dehydrogenase</fullName>
    </submittedName>
</protein>
<name>A0A1F5PYI4_9BACT</name>
<dbReference type="SUPFAM" id="SSF52283">
    <property type="entry name" value="Formate/glycerate dehydrogenase catalytic domain-like"/>
    <property type="match status" value="1"/>
</dbReference>
<dbReference type="PANTHER" id="PTHR10996">
    <property type="entry name" value="2-HYDROXYACID DEHYDROGENASE-RELATED"/>
    <property type="match status" value="1"/>
</dbReference>
<dbReference type="SUPFAM" id="SSF51735">
    <property type="entry name" value="NAD(P)-binding Rossmann-fold domains"/>
    <property type="match status" value="1"/>
</dbReference>
<evidence type="ECO:0000256" key="3">
    <source>
        <dbReference type="ARBA" id="ARBA00023027"/>
    </source>
</evidence>
<dbReference type="PROSITE" id="PS00671">
    <property type="entry name" value="D_2_HYDROXYACID_DH_3"/>
    <property type="match status" value="1"/>
</dbReference>
<keyword evidence="2 4" id="KW-0560">Oxidoreductase</keyword>
<organism evidence="7 8">
    <name type="scientific">Candidatus Doudnabacteria bacterium RIFCSPLOWO2_01_FULL_44_21</name>
    <dbReference type="NCBI Taxonomy" id="1817841"/>
    <lineage>
        <taxon>Bacteria</taxon>
        <taxon>Candidatus Doudnaibacteriota</taxon>
    </lineage>
</organism>
<dbReference type="Proteomes" id="UP000177281">
    <property type="component" value="Unassembled WGS sequence"/>
</dbReference>
<evidence type="ECO:0000313" key="7">
    <source>
        <dbReference type="EMBL" id="OGE94772.1"/>
    </source>
</evidence>
<feature type="domain" description="D-isomer specific 2-hydroxyacid dehydrogenase NAD-binding" evidence="6">
    <location>
        <begin position="110"/>
        <end position="288"/>
    </location>
</feature>
<dbReference type="AlphaFoldDB" id="A0A1F5PYI4"/>
<dbReference type="GO" id="GO:0016618">
    <property type="term" value="F:hydroxypyruvate reductase [NAD(P)H] activity"/>
    <property type="evidence" value="ECO:0007669"/>
    <property type="project" value="TreeGrafter"/>
</dbReference>
<dbReference type="InterPro" id="IPR006140">
    <property type="entry name" value="D-isomer_DH_NAD-bd"/>
</dbReference>
<dbReference type="PROSITE" id="PS00670">
    <property type="entry name" value="D_2_HYDROXYACID_DH_2"/>
    <property type="match status" value="1"/>
</dbReference>
<dbReference type="GO" id="GO:0005829">
    <property type="term" value="C:cytosol"/>
    <property type="evidence" value="ECO:0007669"/>
    <property type="project" value="TreeGrafter"/>
</dbReference>
<dbReference type="CDD" id="cd05301">
    <property type="entry name" value="GDH"/>
    <property type="match status" value="1"/>
</dbReference>
<dbReference type="Pfam" id="PF02826">
    <property type="entry name" value="2-Hacid_dh_C"/>
    <property type="match status" value="1"/>
</dbReference>
<comment type="similarity">
    <text evidence="1 4">Belongs to the D-isomer specific 2-hydroxyacid dehydrogenase family.</text>
</comment>
<dbReference type="FunFam" id="3.40.50.720:FF:000203">
    <property type="entry name" value="D-3-phosphoglycerate dehydrogenase (SerA)"/>
    <property type="match status" value="1"/>
</dbReference>
<keyword evidence="3" id="KW-0520">NAD</keyword>
<dbReference type="Gene3D" id="3.40.50.720">
    <property type="entry name" value="NAD(P)-binding Rossmann-like Domain"/>
    <property type="match status" value="2"/>
</dbReference>
<evidence type="ECO:0000259" key="5">
    <source>
        <dbReference type="Pfam" id="PF00389"/>
    </source>
</evidence>
<dbReference type="PANTHER" id="PTHR10996:SF178">
    <property type="entry name" value="2-HYDROXYACID DEHYDROGENASE YGL185C-RELATED"/>
    <property type="match status" value="1"/>
</dbReference>
<dbReference type="STRING" id="1817841.A3B10_03195"/>
<evidence type="ECO:0000259" key="6">
    <source>
        <dbReference type="Pfam" id="PF02826"/>
    </source>
</evidence>
<dbReference type="EMBL" id="MFFB01000007">
    <property type="protein sequence ID" value="OGE94772.1"/>
    <property type="molecule type" value="Genomic_DNA"/>
</dbReference>
<evidence type="ECO:0000256" key="4">
    <source>
        <dbReference type="RuleBase" id="RU003719"/>
    </source>
</evidence>
<comment type="caution">
    <text evidence="7">The sequence shown here is derived from an EMBL/GenBank/DDBJ whole genome shotgun (WGS) entry which is preliminary data.</text>
</comment>
<evidence type="ECO:0000313" key="8">
    <source>
        <dbReference type="Proteomes" id="UP000177281"/>
    </source>
</evidence>
<reference evidence="7 8" key="1">
    <citation type="journal article" date="2016" name="Nat. Commun.">
        <title>Thousands of microbial genomes shed light on interconnected biogeochemical processes in an aquifer system.</title>
        <authorList>
            <person name="Anantharaman K."/>
            <person name="Brown C.T."/>
            <person name="Hug L.A."/>
            <person name="Sharon I."/>
            <person name="Castelle C.J."/>
            <person name="Probst A.J."/>
            <person name="Thomas B.C."/>
            <person name="Singh A."/>
            <person name="Wilkins M.J."/>
            <person name="Karaoz U."/>
            <person name="Brodie E.L."/>
            <person name="Williams K.H."/>
            <person name="Hubbard S.S."/>
            <person name="Banfield J.F."/>
        </authorList>
    </citation>
    <scope>NUCLEOTIDE SEQUENCE [LARGE SCALE GENOMIC DNA]</scope>
</reference>
<accession>A0A1F5PYI4</accession>
<dbReference type="Pfam" id="PF00389">
    <property type="entry name" value="2-Hacid_dh"/>
    <property type="match status" value="1"/>
</dbReference>
<dbReference type="InterPro" id="IPR036291">
    <property type="entry name" value="NAD(P)-bd_dom_sf"/>
</dbReference>
<feature type="domain" description="D-isomer specific 2-hydroxyacid dehydrogenase catalytic" evidence="5">
    <location>
        <begin position="4"/>
        <end position="320"/>
    </location>
</feature>
<dbReference type="InterPro" id="IPR029752">
    <property type="entry name" value="D-isomer_DH_CS1"/>
</dbReference>
<proteinExistence type="inferred from homology"/>